<dbReference type="EMBL" id="JAPNUD010000057">
    <property type="protein sequence ID" value="MDA0643057.1"/>
    <property type="molecule type" value="Genomic_DNA"/>
</dbReference>
<protein>
    <submittedName>
        <fullName evidence="2">HD domain-containing protein</fullName>
    </submittedName>
</protein>
<comment type="caution">
    <text evidence="2">The sequence shown here is derived from an EMBL/GenBank/DDBJ whole genome shotgun (WGS) entry which is preliminary data.</text>
</comment>
<evidence type="ECO:0000259" key="1">
    <source>
        <dbReference type="Pfam" id="PF01966"/>
    </source>
</evidence>
<name>A0ABT4T0N3_9ACTN</name>
<dbReference type="InterPro" id="IPR006674">
    <property type="entry name" value="HD_domain"/>
</dbReference>
<evidence type="ECO:0000313" key="3">
    <source>
        <dbReference type="Proteomes" id="UP001212498"/>
    </source>
</evidence>
<feature type="domain" description="HD" evidence="1">
    <location>
        <begin position="31"/>
        <end position="111"/>
    </location>
</feature>
<dbReference type="Gene3D" id="1.10.3210.10">
    <property type="entry name" value="Hypothetical protein af1432"/>
    <property type="match status" value="1"/>
</dbReference>
<accession>A0ABT4T0N3</accession>
<dbReference type="PANTHER" id="PTHR35569">
    <property type="entry name" value="CYANAMIDE HYDRATASE DDI2-RELATED"/>
    <property type="match status" value="1"/>
</dbReference>
<dbReference type="Pfam" id="PF01966">
    <property type="entry name" value="HD"/>
    <property type="match status" value="1"/>
</dbReference>
<dbReference type="SUPFAM" id="SSF109604">
    <property type="entry name" value="HD-domain/PDEase-like"/>
    <property type="match status" value="1"/>
</dbReference>
<dbReference type="Proteomes" id="UP001212498">
    <property type="component" value="Unassembled WGS sequence"/>
</dbReference>
<organism evidence="2 3">
    <name type="scientific">Nonomuraea ferruginea</name>
    <dbReference type="NCBI Taxonomy" id="46174"/>
    <lineage>
        <taxon>Bacteria</taxon>
        <taxon>Bacillati</taxon>
        <taxon>Actinomycetota</taxon>
        <taxon>Actinomycetes</taxon>
        <taxon>Streptosporangiales</taxon>
        <taxon>Streptosporangiaceae</taxon>
        <taxon>Nonomuraea</taxon>
    </lineage>
</organism>
<gene>
    <name evidence="2" type="ORF">OUY24_20710</name>
</gene>
<sequence>MRYDDIVLPDTPVCHAAREIAAKYHTPSLMNHSIRAYLFAAAYGQANGIAFDAELLYVSAMLHDMGLTPEFDSHAVPFEEAGGHLAWAVTAGAGWPEERRVRAAEVIVRHMWDEVPVDSDPEGHLLELSTGMDISGRRTDDIPPGVREEVLRRHPRLDLAQEFAGCIAEQGRRKPSSIAGAFLRGGVLDRIAANPLDRL</sequence>
<proteinExistence type="predicted"/>
<dbReference type="RefSeq" id="WP_148029498.1">
    <property type="nucleotide sequence ID" value="NZ_BAABFD010000011.1"/>
</dbReference>
<dbReference type="PANTHER" id="PTHR35569:SF1">
    <property type="entry name" value="CYANAMIDE HYDRATASE DDI2-RELATED"/>
    <property type="match status" value="1"/>
</dbReference>
<evidence type="ECO:0000313" key="2">
    <source>
        <dbReference type="EMBL" id="MDA0643057.1"/>
    </source>
</evidence>
<reference evidence="2 3" key="1">
    <citation type="submission" date="2022-11" db="EMBL/GenBank/DDBJ databases">
        <title>Nonomuraea corallina sp. nov., a new species of the genus Nonomuraea isolated from sea side sediment in Thai sea.</title>
        <authorList>
            <person name="Ngamcharungchit C."/>
            <person name="Matsumoto A."/>
            <person name="Suriyachadkun C."/>
            <person name="Panbangred W."/>
            <person name="Inahashi Y."/>
            <person name="Intra B."/>
        </authorList>
    </citation>
    <scope>NUCLEOTIDE SEQUENCE [LARGE SCALE GENOMIC DNA]</scope>
    <source>
        <strain evidence="2 3">DSM 43553</strain>
    </source>
</reference>
<keyword evidence="3" id="KW-1185">Reference proteome</keyword>